<dbReference type="VEuPathDB" id="FungiDB:CAGL0K06765g"/>
<dbReference type="GO" id="GO:0034727">
    <property type="term" value="P:piecemeal microautophagy of the nucleus"/>
    <property type="evidence" value="ECO:0007669"/>
    <property type="project" value="EnsemblFungi"/>
</dbReference>
<evidence type="ECO:0000256" key="5">
    <source>
        <dbReference type="ARBA" id="ARBA00022786"/>
    </source>
</evidence>
<keyword evidence="5 8" id="KW-0833">Ubl conjugation pathway</keyword>
<keyword evidence="7 8" id="KW-0072">Autophagy</keyword>
<dbReference type="GO" id="GO:0031386">
    <property type="term" value="F:protein tag activity"/>
    <property type="evidence" value="ECO:0007669"/>
    <property type="project" value="EnsemblFungi"/>
</dbReference>
<evidence type="ECO:0000256" key="1">
    <source>
        <dbReference type="ARBA" id="ARBA00004623"/>
    </source>
</evidence>
<evidence type="ECO:0000256" key="2">
    <source>
        <dbReference type="ARBA" id="ARBA00007778"/>
    </source>
</evidence>
<organism evidence="10 11">
    <name type="scientific">Candida glabrata</name>
    <name type="common">Yeast</name>
    <name type="synonym">Torulopsis glabrata</name>
    <dbReference type="NCBI Taxonomy" id="5478"/>
    <lineage>
        <taxon>Eukaryota</taxon>
        <taxon>Fungi</taxon>
        <taxon>Dikarya</taxon>
        <taxon>Ascomycota</taxon>
        <taxon>Saccharomycotina</taxon>
        <taxon>Saccharomycetes</taxon>
        <taxon>Saccharomycetales</taxon>
        <taxon>Saccharomycetaceae</taxon>
        <taxon>Nakaseomyces</taxon>
    </lineage>
</organism>
<dbReference type="GO" id="GO:0034274">
    <property type="term" value="C:Atg12-Atg5-Atg16 complex"/>
    <property type="evidence" value="ECO:0007669"/>
    <property type="project" value="EnsemblFungi"/>
</dbReference>
<dbReference type="EMBL" id="LLZZ01000194">
    <property type="protein sequence ID" value="KTA95042.1"/>
    <property type="molecule type" value="Genomic_DNA"/>
</dbReference>
<dbReference type="SMR" id="A0A0W0C6D8"/>
<evidence type="ECO:0000256" key="8">
    <source>
        <dbReference type="RuleBase" id="RU361201"/>
    </source>
</evidence>
<dbReference type="GO" id="GO:0032258">
    <property type="term" value="P:cytoplasm to vacuole targeting by the Cvt pathway"/>
    <property type="evidence" value="ECO:0007669"/>
    <property type="project" value="EnsemblFungi"/>
</dbReference>
<dbReference type="Gene3D" id="3.10.20.90">
    <property type="entry name" value="Phosphatidylinositol 3-kinase Catalytic Subunit, Chain A, domain 1"/>
    <property type="match status" value="1"/>
</dbReference>
<keyword evidence="8" id="KW-0813">Transport</keyword>
<comment type="similarity">
    <text evidence="2 8">Belongs to the ATG12 family.</text>
</comment>
<protein>
    <recommendedName>
        <fullName evidence="3 8">Ubiquitin-like protein ATG12</fullName>
    </recommendedName>
</protein>
<evidence type="ECO:0000256" key="9">
    <source>
        <dbReference type="SAM" id="MobiDB-lite"/>
    </source>
</evidence>
<dbReference type="InterPro" id="IPR029071">
    <property type="entry name" value="Ubiquitin-like_domsf"/>
</dbReference>
<evidence type="ECO:0000313" key="10">
    <source>
        <dbReference type="EMBL" id="KTA95042.1"/>
    </source>
</evidence>
<comment type="subunit">
    <text evidence="8">Forms a conjugate with ATG5.</text>
</comment>
<evidence type="ECO:0000256" key="7">
    <source>
        <dbReference type="ARBA" id="ARBA00023006"/>
    </source>
</evidence>
<dbReference type="GO" id="GO:0034045">
    <property type="term" value="C:phagophore assembly site membrane"/>
    <property type="evidence" value="ECO:0007669"/>
    <property type="project" value="UniProtKB-SubCell"/>
</dbReference>
<dbReference type="OMA" id="NIGELWM"/>
<dbReference type="GO" id="GO:0061723">
    <property type="term" value="P:glycophagy"/>
    <property type="evidence" value="ECO:0007669"/>
    <property type="project" value="TreeGrafter"/>
</dbReference>
<dbReference type="VEuPathDB" id="FungiDB:GVI51_K06611"/>
<dbReference type="SUPFAM" id="SSF54236">
    <property type="entry name" value="Ubiquitin-like"/>
    <property type="match status" value="1"/>
</dbReference>
<dbReference type="GO" id="GO:0005829">
    <property type="term" value="C:cytosol"/>
    <property type="evidence" value="ECO:0007669"/>
    <property type="project" value="EnsemblFungi"/>
</dbReference>
<evidence type="ECO:0000256" key="6">
    <source>
        <dbReference type="ARBA" id="ARBA00022927"/>
    </source>
</evidence>
<keyword evidence="4 8" id="KW-1017">Isopeptide bond</keyword>
<evidence type="ECO:0000313" key="11">
    <source>
        <dbReference type="Proteomes" id="UP000054886"/>
    </source>
</evidence>
<dbReference type="VEuPathDB" id="FungiDB:GWK60_K06611"/>
<name>A0A0W0C6D8_CANGB</name>
<sequence>MSRLLESEQESESGSENLVSSGSIALSKHEEQKRELGVENRLEQYSRRLSQLALVDTNESSDSSEKEEVFVQGSLRSQQSLKASIQSSSHGHTGAPQKVMIKFQSIGSITSITPSVCQISTNKPFSVIISFLQRKLKMENIHCYINNSFAPVPSQNVGDLWNQFKVNDELIVSYCGSVAFG</sequence>
<evidence type="ECO:0000256" key="3">
    <source>
        <dbReference type="ARBA" id="ARBA00015875"/>
    </source>
</evidence>
<dbReference type="GO" id="GO:0000045">
    <property type="term" value="P:autophagosome assembly"/>
    <property type="evidence" value="ECO:0007669"/>
    <property type="project" value="EnsemblFungi"/>
</dbReference>
<comment type="function">
    <text evidence="8">Ubiquitin-like protein involved in cytoplasm to vacuole transport (Cvt), autophagy vesicles formation, mitophagy, and nucleophagy.</text>
</comment>
<comment type="subcellular location">
    <subcellularLocation>
        <location evidence="1 8">Preautophagosomal structure membrane</location>
        <topology evidence="1 8">Peripheral membrane protein</topology>
    </subcellularLocation>
</comment>
<dbReference type="AlphaFoldDB" id="A0A0W0C6D8"/>
<dbReference type="GO" id="GO:0000421">
    <property type="term" value="C:autophagosome membrane"/>
    <property type="evidence" value="ECO:0007669"/>
    <property type="project" value="TreeGrafter"/>
</dbReference>
<evidence type="ECO:0000256" key="4">
    <source>
        <dbReference type="ARBA" id="ARBA00022499"/>
    </source>
</evidence>
<feature type="region of interest" description="Disordered" evidence="9">
    <location>
        <begin position="1"/>
        <end position="40"/>
    </location>
</feature>
<dbReference type="Pfam" id="PF04110">
    <property type="entry name" value="APG12"/>
    <property type="match status" value="1"/>
</dbReference>
<dbReference type="GO" id="GO:0000422">
    <property type="term" value="P:autophagy of mitochondrion"/>
    <property type="evidence" value="ECO:0007669"/>
    <property type="project" value="EnsemblFungi"/>
</dbReference>
<dbReference type="InterPro" id="IPR007242">
    <property type="entry name" value="Atg12"/>
</dbReference>
<dbReference type="GO" id="GO:0019776">
    <property type="term" value="F:Atg8-family ligase activity"/>
    <property type="evidence" value="ECO:0007669"/>
    <property type="project" value="EnsemblFungi"/>
</dbReference>
<keyword evidence="6 8" id="KW-0653">Protein transport</keyword>
<accession>A0A0W0C6D8</accession>
<proteinExistence type="inferred from homology"/>
<dbReference type="PANTHER" id="PTHR13385:SF0">
    <property type="entry name" value="UBIQUITIN-LIKE PROTEIN ATG12"/>
    <property type="match status" value="1"/>
</dbReference>
<dbReference type="CDD" id="cd01612">
    <property type="entry name" value="Ubl_ATG12"/>
    <property type="match status" value="1"/>
</dbReference>
<dbReference type="VEuPathDB" id="FungiDB:B1J91_K06765g"/>
<dbReference type="GO" id="GO:0097352">
    <property type="term" value="P:autophagosome maturation"/>
    <property type="evidence" value="ECO:0007669"/>
    <property type="project" value="TreeGrafter"/>
</dbReference>
<comment type="caution">
    <text evidence="10">The sequence shown here is derived from an EMBL/GenBank/DDBJ whole genome shotgun (WGS) entry which is preliminary data.</text>
</comment>
<dbReference type="PANTHER" id="PTHR13385">
    <property type="entry name" value="AUTOPHAGY PROTEIN 12"/>
    <property type="match status" value="1"/>
</dbReference>
<reference evidence="10 11" key="1">
    <citation type="submission" date="2015-10" db="EMBL/GenBank/DDBJ databases">
        <title>Draft genomes sequences of Candida glabrata isolates 1A, 1B, 2A, 2B, 3A and 3B.</title>
        <authorList>
            <person name="Haavelsrud O.E."/>
            <person name="Gaustad P."/>
        </authorList>
    </citation>
    <scope>NUCLEOTIDE SEQUENCE [LARGE SCALE GENOMIC DNA]</scope>
    <source>
        <strain evidence="10">910700640</strain>
    </source>
</reference>
<feature type="compositionally biased region" description="Basic and acidic residues" evidence="9">
    <location>
        <begin position="27"/>
        <end position="40"/>
    </location>
</feature>
<dbReference type="GO" id="GO:0008047">
    <property type="term" value="F:enzyme activator activity"/>
    <property type="evidence" value="ECO:0007669"/>
    <property type="project" value="EnsemblFungi"/>
</dbReference>
<gene>
    <name evidence="10" type="ORF">AO440_003539</name>
</gene>
<keyword evidence="8" id="KW-0472">Membrane</keyword>
<dbReference type="PhylomeDB" id="A0A0W0C6D8"/>
<dbReference type="Proteomes" id="UP000054886">
    <property type="component" value="Unassembled WGS sequence"/>
</dbReference>